<evidence type="ECO:0000259" key="2">
    <source>
        <dbReference type="Pfam" id="PF13581"/>
    </source>
</evidence>
<dbReference type="InterPro" id="IPR050267">
    <property type="entry name" value="Anti-sigma-factor_SerPK"/>
</dbReference>
<feature type="domain" description="Histidine kinase/HSP90-like ATPase" evidence="2">
    <location>
        <begin position="15"/>
        <end position="125"/>
    </location>
</feature>
<keyword evidence="1" id="KW-0723">Serine/threonine-protein kinase</keyword>
<evidence type="ECO:0000313" key="4">
    <source>
        <dbReference type="Proteomes" id="UP000198953"/>
    </source>
</evidence>
<keyword evidence="4" id="KW-1185">Reference proteome</keyword>
<dbReference type="AlphaFoldDB" id="A0A1H7LRQ4"/>
<dbReference type="InterPro" id="IPR003594">
    <property type="entry name" value="HATPase_dom"/>
</dbReference>
<evidence type="ECO:0000313" key="3">
    <source>
        <dbReference type="EMBL" id="SEL01652.1"/>
    </source>
</evidence>
<evidence type="ECO:0000256" key="1">
    <source>
        <dbReference type="ARBA" id="ARBA00022527"/>
    </source>
</evidence>
<dbReference type="Gene3D" id="3.30.565.10">
    <property type="entry name" value="Histidine kinase-like ATPase, C-terminal domain"/>
    <property type="match status" value="1"/>
</dbReference>
<dbReference type="Proteomes" id="UP000198953">
    <property type="component" value="Unassembled WGS sequence"/>
</dbReference>
<accession>A0A1H7LRQ4</accession>
<organism evidence="3 4">
    <name type="scientific">Nonomuraea pusilla</name>
    <dbReference type="NCBI Taxonomy" id="46177"/>
    <lineage>
        <taxon>Bacteria</taxon>
        <taxon>Bacillati</taxon>
        <taxon>Actinomycetota</taxon>
        <taxon>Actinomycetes</taxon>
        <taxon>Streptosporangiales</taxon>
        <taxon>Streptosporangiaceae</taxon>
        <taxon>Nonomuraea</taxon>
    </lineage>
</organism>
<dbReference type="InterPro" id="IPR036890">
    <property type="entry name" value="HATPase_C_sf"/>
</dbReference>
<gene>
    <name evidence="3" type="ORF">SAMN05660976_01655</name>
</gene>
<dbReference type="EMBL" id="FOBF01000003">
    <property type="protein sequence ID" value="SEL01652.1"/>
    <property type="molecule type" value="Genomic_DNA"/>
</dbReference>
<dbReference type="GO" id="GO:0004674">
    <property type="term" value="F:protein serine/threonine kinase activity"/>
    <property type="evidence" value="ECO:0007669"/>
    <property type="project" value="UniProtKB-KW"/>
</dbReference>
<dbReference type="RefSeq" id="WP_177227281.1">
    <property type="nucleotide sequence ID" value="NZ_FOBF01000003.1"/>
</dbReference>
<dbReference type="Pfam" id="PF13581">
    <property type="entry name" value="HATPase_c_2"/>
    <property type="match status" value="1"/>
</dbReference>
<protein>
    <submittedName>
        <fullName evidence="3">Anti-sigma regulatory factor (Ser/Thr protein kinase)</fullName>
    </submittedName>
</protein>
<reference evidence="3 4" key="1">
    <citation type="submission" date="2016-10" db="EMBL/GenBank/DDBJ databases">
        <authorList>
            <person name="de Groot N.N."/>
        </authorList>
    </citation>
    <scope>NUCLEOTIDE SEQUENCE [LARGE SCALE GENOMIC DNA]</scope>
    <source>
        <strain evidence="3 4">DSM 43357</strain>
    </source>
</reference>
<name>A0A1H7LRQ4_9ACTN</name>
<sequence length="146" mass="15436">MGEESELRCPITWDLGLLRERVSAFAADAGFSGPRLQDLVLAVNEAADNVLEHGGGAGAVVLGADGQGIRVDVLDRAGTLTSAHLYRHASAPPPAARGYGLWIIRQLCDEVAVDHPDGVSRLRMYFQAKPGSQVRDTADDQADAGS</sequence>
<dbReference type="SUPFAM" id="SSF55874">
    <property type="entry name" value="ATPase domain of HSP90 chaperone/DNA topoisomerase II/histidine kinase"/>
    <property type="match status" value="1"/>
</dbReference>
<dbReference type="CDD" id="cd16936">
    <property type="entry name" value="HATPase_RsbW-like"/>
    <property type="match status" value="1"/>
</dbReference>
<proteinExistence type="predicted"/>
<dbReference type="STRING" id="46177.SAMN05660976_01655"/>
<keyword evidence="3" id="KW-0418">Kinase</keyword>
<keyword evidence="3" id="KW-0808">Transferase</keyword>
<dbReference type="PANTHER" id="PTHR35526:SF3">
    <property type="entry name" value="ANTI-SIGMA-F FACTOR RSBW"/>
    <property type="match status" value="1"/>
</dbReference>
<dbReference type="PANTHER" id="PTHR35526">
    <property type="entry name" value="ANTI-SIGMA-F FACTOR RSBW-RELATED"/>
    <property type="match status" value="1"/>
</dbReference>